<dbReference type="eggNOG" id="COG5464">
    <property type="taxonomic scope" value="Bacteria"/>
</dbReference>
<evidence type="ECO:0000256" key="1">
    <source>
        <dbReference type="SAM" id="MobiDB-lite"/>
    </source>
</evidence>
<comment type="caution">
    <text evidence="2">The sequence shown here is derived from an EMBL/GenBank/DDBJ whole genome shotgun (WGS) entry which is preliminary data.</text>
</comment>
<accession>K6DE01</accession>
<dbReference type="Proteomes" id="UP000006316">
    <property type="component" value="Unassembled WGS sequence"/>
</dbReference>
<feature type="region of interest" description="Disordered" evidence="1">
    <location>
        <begin position="33"/>
        <end position="54"/>
    </location>
</feature>
<sequence>MDVIVNKAEQKLLRLSADSETRREYELREKALSDERSRMEDARESGIKEGIKEGMERGKETGILEVVKSLIANGIPLHEAAKYTPYSAEELKKMLEGDI</sequence>
<evidence type="ECO:0000313" key="3">
    <source>
        <dbReference type="Proteomes" id="UP000006316"/>
    </source>
</evidence>
<dbReference type="RefSeq" id="WP_007086072.1">
    <property type="nucleotide sequence ID" value="NZ_AJLS01000115.1"/>
</dbReference>
<evidence type="ECO:0000313" key="2">
    <source>
        <dbReference type="EMBL" id="EKN66504.1"/>
    </source>
</evidence>
<name>K6DE01_9BACI</name>
<dbReference type="PATRIC" id="fig|1117379.3.peg.3182"/>
<protein>
    <recommendedName>
        <fullName evidence="4">Transposase</fullName>
    </recommendedName>
</protein>
<evidence type="ECO:0008006" key="4">
    <source>
        <dbReference type="Google" id="ProtNLM"/>
    </source>
</evidence>
<proteinExistence type="predicted"/>
<reference evidence="2 3" key="1">
    <citation type="journal article" date="2012" name="Front. Microbiol.">
        <title>Redundancy and modularity in membrane-associated dissimilatory nitrate reduction in Bacillus.</title>
        <authorList>
            <person name="Heylen K."/>
            <person name="Keltjens J."/>
        </authorList>
    </citation>
    <scope>NUCLEOTIDE SEQUENCE [LARGE SCALE GENOMIC DNA]</scope>
    <source>
        <strain evidence="3">LMG 21833T</strain>
    </source>
</reference>
<dbReference type="EMBL" id="AJLS01000115">
    <property type="protein sequence ID" value="EKN66504.1"/>
    <property type="molecule type" value="Genomic_DNA"/>
</dbReference>
<dbReference type="AlphaFoldDB" id="K6DE01"/>
<gene>
    <name evidence="2" type="ORF">BABA_15382</name>
</gene>
<organism evidence="2 3">
    <name type="scientific">Neobacillus bataviensis LMG 21833</name>
    <dbReference type="NCBI Taxonomy" id="1117379"/>
    <lineage>
        <taxon>Bacteria</taxon>
        <taxon>Bacillati</taxon>
        <taxon>Bacillota</taxon>
        <taxon>Bacilli</taxon>
        <taxon>Bacillales</taxon>
        <taxon>Bacillaceae</taxon>
        <taxon>Neobacillus</taxon>
    </lineage>
</organism>
<dbReference type="OrthoDB" id="1097360at2"/>
<dbReference type="STRING" id="1117379.BABA_15382"/>
<keyword evidence="3" id="KW-1185">Reference proteome</keyword>